<proteinExistence type="predicted"/>
<feature type="domain" description="M23ase beta-sheet core" evidence="3">
    <location>
        <begin position="282"/>
        <end position="381"/>
    </location>
</feature>
<protein>
    <recommendedName>
        <fullName evidence="6">Peptidase M23 domain-containing protein</fullName>
    </recommendedName>
</protein>
<evidence type="ECO:0008006" key="6">
    <source>
        <dbReference type="Google" id="ProtNLM"/>
    </source>
</evidence>
<feature type="domain" description="Transglycosylase SLT" evidence="2">
    <location>
        <begin position="92"/>
        <end position="192"/>
    </location>
</feature>
<keyword evidence="1" id="KW-0472">Membrane</keyword>
<dbReference type="CDD" id="cd12797">
    <property type="entry name" value="M23_peptidase"/>
    <property type="match status" value="1"/>
</dbReference>
<dbReference type="CDD" id="cd13399">
    <property type="entry name" value="Slt35-like"/>
    <property type="match status" value="1"/>
</dbReference>
<dbReference type="InterPro" id="IPR023346">
    <property type="entry name" value="Lysozyme-like_dom_sf"/>
</dbReference>
<dbReference type="InterPro" id="IPR011055">
    <property type="entry name" value="Dup_hybrid_motif"/>
</dbReference>
<dbReference type="RefSeq" id="WP_123826620.1">
    <property type="nucleotide sequence ID" value="NZ_RKMF01000020.1"/>
</dbReference>
<dbReference type="Gene3D" id="1.10.530.10">
    <property type="match status" value="1"/>
</dbReference>
<feature type="transmembrane region" description="Helical" evidence="1">
    <location>
        <begin position="12"/>
        <end position="42"/>
    </location>
</feature>
<dbReference type="SUPFAM" id="SSF53955">
    <property type="entry name" value="Lysozyme-like"/>
    <property type="match status" value="1"/>
</dbReference>
<evidence type="ECO:0000259" key="3">
    <source>
        <dbReference type="Pfam" id="PF01551"/>
    </source>
</evidence>
<dbReference type="InterPro" id="IPR016047">
    <property type="entry name" value="M23ase_b-sheet_dom"/>
</dbReference>
<dbReference type="Pfam" id="PF01464">
    <property type="entry name" value="SLT"/>
    <property type="match status" value="1"/>
</dbReference>
<evidence type="ECO:0000259" key="2">
    <source>
        <dbReference type="Pfam" id="PF01464"/>
    </source>
</evidence>
<sequence>MKAAVKRAGIGLLLKLVGIPGLIFGAVAMALALMLALFMLFLGAGAAASKDEHDTQAAATTAGSTCQVNAAEGEGGGGAAVEIPEAFQQPVADAAEESGLPEEIVAAQINQESGFSTSAQSPVGAQGPAQFMPATWETYGEGGDINDPEDAMAAYGRYMKHLVEVSQPKADKNEGGPDVVRLAVASYNAGEAAPGLSEGEIPPYEETQNYVSTIFDGAQEDFSVDCAQVASGGEVSDVELGDGEWADPLPGGQDTSGYGARNLLPGCAPGDYSLTNGCHANFHLGIDMATPGAGTSPGGTVVAPTSGEIVCARQEYDGLVQMKVTNDEDSEMLINFIHLHEATVSEGDTVERGDPVGIEGNTGPSSMGTHLHLEVMKPGTPACTRPWERDGSGDLYNVNPEPIMREKGAL</sequence>
<reference evidence="4 5" key="1">
    <citation type="submission" date="2018-10" db="EMBL/GenBank/DDBJ databases">
        <title>Kocuria sp. M5W7-7, whole genome shotgun sequence.</title>
        <authorList>
            <person name="Tuo L."/>
        </authorList>
    </citation>
    <scope>NUCLEOTIDE SEQUENCE [LARGE SCALE GENOMIC DNA]</scope>
    <source>
        <strain evidence="4 5">M5W7-7</strain>
    </source>
</reference>
<dbReference type="PANTHER" id="PTHR37423">
    <property type="entry name" value="SOLUBLE LYTIC MUREIN TRANSGLYCOSYLASE-RELATED"/>
    <property type="match status" value="1"/>
</dbReference>
<dbReference type="OrthoDB" id="9815778at2"/>
<name>A0A3N4A0P7_9MICC</name>
<dbReference type="Gene3D" id="2.70.70.10">
    <property type="entry name" value="Glucose Permease (Domain IIA)"/>
    <property type="match status" value="1"/>
</dbReference>
<dbReference type="PANTHER" id="PTHR37423:SF2">
    <property type="entry name" value="MEMBRANE-BOUND LYTIC MUREIN TRANSGLYCOSYLASE C"/>
    <property type="match status" value="1"/>
</dbReference>
<accession>A0A3N4A0P7</accession>
<dbReference type="AlphaFoldDB" id="A0A3N4A0P7"/>
<dbReference type="InterPro" id="IPR008258">
    <property type="entry name" value="Transglycosylase_SLT_dom_1"/>
</dbReference>
<keyword evidence="5" id="KW-1185">Reference proteome</keyword>
<keyword evidence="1" id="KW-1133">Transmembrane helix</keyword>
<evidence type="ECO:0000313" key="4">
    <source>
        <dbReference type="EMBL" id="ROZ61624.1"/>
    </source>
</evidence>
<dbReference type="EMBL" id="RKMF01000020">
    <property type="protein sequence ID" value="ROZ61624.1"/>
    <property type="molecule type" value="Genomic_DNA"/>
</dbReference>
<dbReference type="Proteomes" id="UP000270616">
    <property type="component" value="Unassembled WGS sequence"/>
</dbReference>
<comment type="caution">
    <text evidence="4">The sequence shown here is derived from an EMBL/GenBank/DDBJ whole genome shotgun (WGS) entry which is preliminary data.</text>
</comment>
<evidence type="ECO:0000256" key="1">
    <source>
        <dbReference type="SAM" id="Phobius"/>
    </source>
</evidence>
<evidence type="ECO:0000313" key="5">
    <source>
        <dbReference type="Proteomes" id="UP000270616"/>
    </source>
</evidence>
<gene>
    <name evidence="4" type="ORF">EDL96_12770</name>
</gene>
<dbReference type="SUPFAM" id="SSF51261">
    <property type="entry name" value="Duplicated hybrid motif"/>
    <property type="match status" value="1"/>
</dbReference>
<keyword evidence="1" id="KW-0812">Transmembrane</keyword>
<organism evidence="4 5">
    <name type="scientific">Kocuria soli</name>
    <dbReference type="NCBI Taxonomy" id="2485125"/>
    <lineage>
        <taxon>Bacteria</taxon>
        <taxon>Bacillati</taxon>
        <taxon>Actinomycetota</taxon>
        <taxon>Actinomycetes</taxon>
        <taxon>Micrococcales</taxon>
        <taxon>Micrococcaceae</taxon>
        <taxon>Kocuria</taxon>
    </lineage>
</organism>
<dbReference type="Pfam" id="PF01551">
    <property type="entry name" value="Peptidase_M23"/>
    <property type="match status" value="1"/>
</dbReference>